<evidence type="ECO:0000259" key="9">
    <source>
        <dbReference type="PROSITE" id="PS50111"/>
    </source>
</evidence>
<dbReference type="PANTHER" id="PTHR32089">
    <property type="entry name" value="METHYL-ACCEPTING CHEMOTAXIS PROTEIN MCPB"/>
    <property type="match status" value="1"/>
</dbReference>
<keyword evidence="12" id="KW-1185">Reference proteome</keyword>
<keyword evidence="2" id="KW-1003">Cell membrane</keyword>
<gene>
    <name evidence="11" type="ORF">J2Z66_001021</name>
</gene>
<evidence type="ECO:0000256" key="8">
    <source>
        <dbReference type="SAM" id="Phobius"/>
    </source>
</evidence>
<dbReference type="Proteomes" id="UP001519287">
    <property type="component" value="Unassembled WGS sequence"/>
</dbReference>
<dbReference type="SMART" id="SM00283">
    <property type="entry name" value="MA"/>
    <property type="match status" value="1"/>
</dbReference>
<feature type="domain" description="Methyl-accepting transducer" evidence="9">
    <location>
        <begin position="285"/>
        <end position="521"/>
    </location>
</feature>
<dbReference type="InterPro" id="IPR004090">
    <property type="entry name" value="Chemotax_Me-accpt_rcpt"/>
</dbReference>
<dbReference type="InterPro" id="IPR003660">
    <property type="entry name" value="HAMP_dom"/>
</dbReference>
<comment type="similarity">
    <text evidence="5">Belongs to the methyl-accepting chemotaxis (MCP) protein family.</text>
</comment>
<feature type="transmembrane region" description="Helical" evidence="8">
    <location>
        <begin position="12"/>
        <end position="33"/>
    </location>
</feature>
<dbReference type="EMBL" id="JAGGLB010000002">
    <property type="protein sequence ID" value="MBP1989426.1"/>
    <property type="molecule type" value="Genomic_DNA"/>
</dbReference>
<evidence type="ECO:0000313" key="11">
    <source>
        <dbReference type="EMBL" id="MBP1989426.1"/>
    </source>
</evidence>
<proteinExistence type="inferred from homology"/>
<dbReference type="PROSITE" id="PS50111">
    <property type="entry name" value="CHEMOTAXIS_TRANSDUC_2"/>
    <property type="match status" value="1"/>
</dbReference>
<dbReference type="CDD" id="cd06225">
    <property type="entry name" value="HAMP"/>
    <property type="match status" value="1"/>
</dbReference>
<dbReference type="Pfam" id="PF00015">
    <property type="entry name" value="MCPsignal"/>
    <property type="match status" value="1"/>
</dbReference>
<keyword evidence="8" id="KW-0812">Transmembrane</keyword>
<dbReference type="PRINTS" id="PR00260">
    <property type="entry name" value="CHEMTRNSDUCR"/>
</dbReference>
<evidence type="ECO:0000256" key="6">
    <source>
        <dbReference type="PROSITE-ProRule" id="PRU00284"/>
    </source>
</evidence>
<dbReference type="Gene3D" id="6.10.340.10">
    <property type="match status" value="1"/>
</dbReference>
<protein>
    <submittedName>
        <fullName evidence="11">Methyl-accepting chemotaxis protein</fullName>
    </submittedName>
</protein>
<organism evidence="11 12">
    <name type="scientific">Paenibacillus eucommiae</name>
    <dbReference type="NCBI Taxonomy" id="1355755"/>
    <lineage>
        <taxon>Bacteria</taxon>
        <taxon>Bacillati</taxon>
        <taxon>Bacillota</taxon>
        <taxon>Bacilli</taxon>
        <taxon>Bacillales</taxon>
        <taxon>Paenibacillaceae</taxon>
        <taxon>Paenibacillus</taxon>
    </lineage>
</organism>
<dbReference type="PANTHER" id="PTHR32089:SF112">
    <property type="entry name" value="LYSOZYME-LIKE PROTEIN-RELATED"/>
    <property type="match status" value="1"/>
</dbReference>
<keyword evidence="8" id="KW-1133">Transmembrane helix</keyword>
<dbReference type="InterPro" id="IPR004089">
    <property type="entry name" value="MCPsignal_dom"/>
</dbReference>
<dbReference type="SUPFAM" id="SSF58104">
    <property type="entry name" value="Methyl-accepting chemotaxis protein (MCP) signaling domain"/>
    <property type="match status" value="1"/>
</dbReference>
<evidence type="ECO:0000256" key="2">
    <source>
        <dbReference type="ARBA" id="ARBA00022475"/>
    </source>
</evidence>
<evidence type="ECO:0000256" key="1">
    <source>
        <dbReference type="ARBA" id="ARBA00004236"/>
    </source>
</evidence>
<name>A0ABS4IRA2_9BACL</name>
<evidence type="ECO:0000256" key="5">
    <source>
        <dbReference type="ARBA" id="ARBA00029447"/>
    </source>
</evidence>
<dbReference type="Gene3D" id="1.10.287.950">
    <property type="entry name" value="Methyl-accepting chemotaxis protein"/>
    <property type="match status" value="1"/>
</dbReference>
<comment type="caution">
    <text evidence="11">The sequence shown here is derived from an EMBL/GenBank/DDBJ whole genome shotgun (WGS) entry which is preliminary data.</text>
</comment>
<accession>A0ABS4IRA2</accession>
<feature type="region of interest" description="Disordered" evidence="7">
    <location>
        <begin position="618"/>
        <end position="661"/>
    </location>
</feature>
<evidence type="ECO:0000313" key="12">
    <source>
        <dbReference type="Proteomes" id="UP001519287"/>
    </source>
</evidence>
<keyword evidence="3 8" id="KW-0472">Membrane</keyword>
<comment type="subcellular location">
    <subcellularLocation>
        <location evidence="1">Cell membrane</location>
    </subcellularLocation>
</comment>
<sequence length="661" mass="73202">MGKRKRTITFRVKLIASFAGVLLVFLAVALFNLNQVAQIKLSMYNQNDKVGLKVMALELKEMVQELNIIASGLEISKNAEYIEKYNSKRPIYNEMVKRIGETATTPELKKTRSLMIQASVDYIDNFDNAARLVQDTSMKPSDLESNLFHLYTESQALKETIFGLVDKFYVTYAGDAEQAIALSTTKLNETSRVMLIVAFLVFFVTVGIAIWLIRSFLRPIVRLQKAVALIASGDLRHQINASSQDELGQLSSSFDSMVGQVRHMLTNTQLIASSLTDHAHSFHSFSRHTALANTNLLKAIHEISAGADEQAVQTERSTHIITELETKMIHITEYTDVMRQTSASASSNTHKGSSSVRALKDSHEHSQEVMHKINTAMNTLSSSSIQIGKIVQSITEISTQTNVLALNAAIEAARAGVHGKGFSVIANEVRQLSQQTNDSSKSIARIILSLQKQILDLQSIMQEAGESAHIQNTKVEETLDSFEIIEQSMLSIASQITQIHEKTEQARLKNDELVESVQLVSAIAQQTAAGVQEVNATSIEQNASTHRIAEESDDILDLSQKLFQEISRFLIDTDDERAAAHQLVQLENESKEESMNQNVEEAEVLAVNDMVIDRMYDSGSSAAGNVDPIESRGEKNRDQSSETLKDEDTAGKKEEKTLISV</sequence>
<feature type="domain" description="HAMP" evidence="10">
    <location>
        <begin position="214"/>
        <end position="266"/>
    </location>
</feature>
<dbReference type="SMART" id="SM00304">
    <property type="entry name" value="HAMP"/>
    <property type="match status" value="1"/>
</dbReference>
<feature type="compositionally biased region" description="Basic and acidic residues" evidence="7">
    <location>
        <begin position="629"/>
        <end position="661"/>
    </location>
</feature>
<dbReference type="RefSeq" id="WP_209970236.1">
    <property type="nucleotide sequence ID" value="NZ_JAGGLB010000002.1"/>
</dbReference>
<evidence type="ECO:0000256" key="4">
    <source>
        <dbReference type="ARBA" id="ARBA00023224"/>
    </source>
</evidence>
<feature type="transmembrane region" description="Helical" evidence="8">
    <location>
        <begin position="193"/>
        <end position="213"/>
    </location>
</feature>
<dbReference type="Pfam" id="PF00672">
    <property type="entry name" value="HAMP"/>
    <property type="match status" value="1"/>
</dbReference>
<keyword evidence="4 6" id="KW-0807">Transducer</keyword>
<evidence type="ECO:0000256" key="3">
    <source>
        <dbReference type="ARBA" id="ARBA00023136"/>
    </source>
</evidence>
<evidence type="ECO:0000259" key="10">
    <source>
        <dbReference type="PROSITE" id="PS50885"/>
    </source>
</evidence>
<reference evidence="11 12" key="1">
    <citation type="submission" date="2021-03" db="EMBL/GenBank/DDBJ databases">
        <title>Genomic Encyclopedia of Type Strains, Phase IV (KMG-IV): sequencing the most valuable type-strain genomes for metagenomic binning, comparative biology and taxonomic classification.</title>
        <authorList>
            <person name="Goeker M."/>
        </authorList>
    </citation>
    <scope>NUCLEOTIDE SEQUENCE [LARGE SCALE GENOMIC DNA]</scope>
    <source>
        <strain evidence="11 12">DSM 26048</strain>
    </source>
</reference>
<evidence type="ECO:0000256" key="7">
    <source>
        <dbReference type="SAM" id="MobiDB-lite"/>
    </source>
</evidence>
<dbReference type="PROSITE" id="PS50885">
    <property type="entry name" value="HAMP"/>
    <property type="match status" value="1"/>
</dbReference>